<comment type="caution">
    <text evidence="1">The sequence shown here is derived from an EMBL/GenBank/DDBJ whole genome shotgun (WGS) entry which is preliminary data.</text>
</comment>
<sequence>MGYDIVQSEFIGGITAFMPSCRGVKLFDRFLTDKKYAGPENVSLL</sequence>
<keyword evidence="2" id="KW-1185">Reference proteome</keyword>
<gene>
    <name evidence="1" type="ORF">ACGTZG_06935</name>
</gene>
<name>A0ABW7DSF1_9FIRM</name>
<evidence type="ECO:0000313" key="2">
    <source>
        <dbReference type="Proteomes" id="UP001605989"/>
    </source>
</evidence>
<reference evidence="1 2" key="1">
    <citation type="submission" date="2024-10" db="EMBL/GenBank/DDBJ databases">
        <authorList>
            <person name="Sang B.-I."/>
            <person name="Prabhaharan D."/>
        </authorList>
    </citation>
    <scope>NUCLEOTIDE SEQUENCE [LARGE SCALE GENOMIC DNA]</scope>
    <source>
        <strain evidence="1 2">MH</strain>
    </source>
</reference>
<proteinExistence type="predicted"/>
<accession>A0ABW7DSF1</accession>
<protein>
    <submittedName>
        <fullName evidence="1">Uncharacterized protein</fullName>
    </submittedName>
</protein>
<organism evidence="1 2">
    <name type="scientific">Megasphaera hexanoica</name>
    <dbReference type="NCBI Taxonomy" id="1675036"/>
    <lineage>
        <taxon>Bacteria</taxon>
        <taxon>Bacillati</taxon>
        <taxon>Bacillota</taxon>
        <taxon>Negativicutes</taxon>
        <taxon>Veillonellales</taxon>
        <taxon>Veillonellaceae</taxon>
        <taxon>Megasphaera</taxon>
    </lineage>
</organism>
<dbReference type="Proteomes" id="UP001605989">
    <property type="component" value="Unassembled WGS sequence"/>
</dbReference>
<evidence type="ECO:0000313" key="1">
    <source>
        <dbReference type="EMBL" id="MFG6272920.1"/>
    </source>
</evidence>
<dbReference type="EMBL" id="JBIEKR010000005">
    <property type="protein sequence ID" value="MFG6272920.1"/>
    <property type="molecule type" value="Genomic_DNA"/>
</dbReference>